<evidence type="ECO:0000313" key="4">
    <source>
        <dbReference type="EMBL" id="KAH9382200.1"/>
    </source>
</evidence>
<feature type="region of interest" description="Disordered" evidence="2">
    <location>
        <begin position="141"/>
        <end position="175"/>
    </location>
</feature>
<dbReference type="PROSITE" id="PS51885">
    <property type="entry name" value="NEPRILYSIN"/>
    <property type="match status" value="1"/>
</dbReference>
<dbReference type="Proteomes" id="UP000821853">
    <property type="component" value="Chromosome 9"/>
</dbReference>
<accession>A0A9J6H521</accession>
<dbReference type="EMBL" id="JABSTR010000011">
    <property type="protein sequence ID" value="KAH9382200.1"/>
    <property type="molecule type" value="Genomic_DNA"/>
</dbReference>
<reference evidence="4 5" key="1">
    <citation type="journal article" date="2020" name="Cell">
        <title>Large-Scale Comparative Analyses of Tick Genomes Elucidate Their Genetic Diversity and Vector Capacities.</title>
        <authorList>
            <consortium name="Tick Genome and Microbiome Consortium (TIGMIC)"/>
            <person name="Jia N."/>
            <person name="Wang J."/>
            <person name="Shi W."/>
            <person name="Du L."/>
            <person name="Sun Y."/>
            <person name="Zhan W."/>
            <person name="Jiang J.F."/>
            <person name="Wang Q."/>
            <person name="Zhang B."/>
            <person name="Ji P."/>
            <person name="Bell-Sakyi L."/>
            <person name="Cui X.M."/>
            <person name="Yuan T.T."/>
            <person name="Jiang B.G."/>
            <person name="Yang W.F."/>
            <person name="Lam T.T."/>
            <person name="Chang Q.C."/>
            <person name="Ding S.J."/>
            <person name="Wang X.J."/>
            <person name="Zhu J.G."/>
            <person name="Ruan X.D."/>
            <person name="Zhao L."/>
            <person name="Wei J.T."/>
            <person name="Ye R.Z."/>
            <person name="Que T.C."/>
            <person name="Du C.H."/>
            <person name="Zhou Y.H."/>
            <person name="Cheng J.X."/>
            <person name="Dai P.F."/>
            <person name="Guo W.B."/>
            <person name="Han X.H."/>
            <person name="Huang E.J."/>
            <person name="Li L.F."/>
            <person name="Wei W."/>
            <person name="Gao Y.C."/>
            <person name="Liu J.Z."/>
            <person name="Shao H.Z."/>
            <person name="Wang X."/>
            <person name="Wang C.C."/>
            <person name="Yang T.C."/>
            <person name="Huo Q.B."/>
            <person name="Li W."/>
            <person name="Chen H.Y."/>
            <person name="Chen S.E."/>
            <person name="Zhou L.G."/>
            <person name="Ni X.B."/>
            <person name="Tian J.H."/>
            <person name="Sheng Y."/>
            <person name="Liu T."/>
            <person name="Pan Y.S."/>
            <person name="Xia L.Y."/>
            <person name="Li J."/>
            <person name="Zhao F."/>
            <person name="Cao W.C."/>
        </authorList>
    </citation>
    <scope>NUCLEOTIDE SEQUENCE [LARGE SCALE GENOMIC DNA]</scope>
    <source>
        <strain evidence="4">HaeL-2018</strain>
    </source>
</reference>
<dbReference type="AlphaFoldDB" id="A0A9J6H521"/>
<comment type="similarity">
    <text evidence="1">Belongs to the peptidase M13 family.</text>
</comment>
<dbReference type="InterPro" id="IPR000718">
    <property type="entry name" value="Peptidase_M13"/>
</dbReference>
<dbReference type="InterPro" id="IPR024079">
    <property type="entry name" value="MetalloPept_cat_dom_sf"/>
</dbReference>
<dbReference type="PANTHER" id="PTHR11733:SF241">
    <property type="entry name" value="GH26575P-RELATED"/>
    <property type="match status" value="1"/>
</dbReference>
<dbReference type="GO" id="GO:0004222">
    <property type="term" value="F:metalloendopeptidase activity"/>
    <property type="evidence" value="ECO:0007669"/>
    <property type="project" value="InterPro"/>
</dbReference>
<dbReference type="OrthoDB" id="6488645at2759"/>
<dbReference type="PANTHER" id="PTHR11733">
    <property type="entry name" value="ZINC METALLOPROTEASE FAMILY M13 NEPRILYSIN-RELATED"/>
    <property type="match status" value="1"/>
</dbReference>
<comment type="caution">
    <text evidence="4">The sequence shown here is derived from an EMBL/GenBank/DDBJ whole genome shotgun (WGS) entry which is preliminary data.</text>
</comment>
<dbReference type="GO" id="GO:0016485">
    <property type="term" value="P:protein processing"/>
    <property type="evidence" value="ECO:0007669"/>
    <property type="project" value="TreeGrafter"/>
</dbReference>
<dbReference type="InterPro" id="IPR008753">
    <property type="entry name" value="Peptidase_M13_N"/>
</dbReference>
<dbReference type="Pfam" id="PF05649">
    <property type="entry name" value="Peptidase_M13_N"/>
    <property type="match status" value="1"/>
</dbReference>
<evidence type="ECO:0000259" key="3">
    <source>
        <dbReference type="Pfam" id="PF05649"/>
    </source>
</evidence>
<evidence type="ECO:0000256" key="2">
    <source>
        <dbReference type="SAM" id="MobiDB-lite"/>
    </source>
</evidence>
<dbReference type="Gene3D" id="3.40.390.10">
    <property type="entry name" value="Collagenase (Catalytic Domain)"/>
    <property type="match status" value="1"/>
</dbReference>
<name>A0A9J6H521_HAELO</name>
<sequence length="338" mass="37904">MAPNAALERSLADVQGDPCEDFYGYVCGGWQRQNPDVPSHFHALQQKVATAAILSLVLEEGDAELPSKQVSRLFLRCAQIAFSQLDNLDELRSFLRRFDLNWPDPRPRTKRAWQILRKLNGTSPPKRATNQDIARLIHNHRKTPSAASLRAPPTTLPNTRHATHHRDYEGAQNPDLDAPFTSTELLQAVAELTRNTAPGHEQVTYKLLRKLDDEHVEALLKYYNPYVTDWFTARNSLRQKGTLRAYIERASLILNGSAPSKRRVEEVLELDNHILTAVMPSLVDPHPDSDLLYLPIGQMEGNHDALPVGGRVAQGSPSFPLSRKSLAQTDLRLPSKVA</sequence>
<dbReference type="InterPro" id="IPR042089">
    <property type="entry name" value="Peptidase_M13_dom_2"/>
</dbReference>
<proteinExistence type="inferred from homology"/>
<organism evidence="4 5">
    <name type="scientific">Haemaphysalis longicornis</name>
    <name type="common">Bush tick</name>
    <dbReference type="NCBI Taxonomy" id="44386"/>
    <lineage>
        <taxon>Eukaryota</taxon>
        <taxon>Metazoa</taxon>
        <taxon>Ecdysozoa</taxon>
        <taxon>Arthropoda</taxon>
        <taxon>Chelicerata</taxon>
        <taxon>Arachnida</taxon>
        <taxon>Acari</taxon>
        <taxon>Parasitiformes</taxon>
        <taxon>Ixodida</taxon>
        <taxon>Ixodoidea</taxon>
        <taxon>Ixodidae</taxon>
        <taxon>Haemaphysalinae</taxon>
        <taxon>Haemaphysalis</taxon>
    </lineage>
</organism>
<evidence type="ECO:0000256" key="1">
    <source>
        <dbReference type="ARBA" id="ARBA00007357"/>
    </source>
</evidence>
<keyword evidence="5" id="KW-1185">Reference proteome</keyword>
<evidence type="ECO:0000313" key="5">
    <source>
        <dbReference type="Proteomes" id="UP000821853"/>
    </source>
</evidence>
<gene>
    <name evidence="4" type="ORF">HPB48_010419</name>
</gene>
<dbReference type="Gene3D" id="1.10.1380.10">
    <property type="entry name" value="Neutral endopeptidase , domain2"/>
    <property type="match status" value="1"/>
</dbReference>
<feature type="domain" description="Peptidase M13 N-terminal" evidence="3">
    <location>
        <begin position="18"/>
        <end position="278"/>
    </location>
</feature>
<dbReference type="SUPFAM" id="SSF55486">
    <property type="entry name" value="Metalloproteases ('zincins'), catalytic domain"/>
    <property type="match status" value="1"/>
</dbReference>
<dbReference type="GO" id="GO:0005886">
    <property type="term" value="C:plasma membrane"/>
    <property type="evidence" value="ECO:0007669"/>
    <property type="project" value="TreeGrafter"/>
</dbReference>
<protein>
    <recommendedName>
        <fullName evidence="3">Peptidase M13 N-terminal domain-containing protein</fullName>
    </recommendedName>
</protein>
<dbReference type="VEuPathDB" id="VectorBase:HLOH_064563"/>